<dbReference type="HOGENOM" id="CLU_003103_1_0_1"/>
<dbReference type="SUPFAM" id="SSF50998">
    <property type="entry name" value="Quinoprotein alcohol dehydrogenase-like"/>
    <property type="match status" value="1"/>
</dbReference>
<dbReference type="InterPro" id="IPR019775">
    <property type="entry name" value="WD40_repeat_CS"/>
</dbReference>
<evidence type="ECO:0000256" key="2">
    <source>
        <dbReference type="ARBA" id="ARBA00022737"/>
    </source>
</evidence>
<evidence type="ECO:0000256" key="4">
    <source>
        <dbReference type="SAM" id="MobiDB-lite"/>
    </source>
</evidence>
<evidence type="ECO:0000256" key="1">
    <source>
        <dbReference type="ARBA" id="ARBA00022574"/>
    </source>
</evidence>
<dbReference type="InterPro" id="IPR006594">
    <property type="entry name" value="LisH"/>
</dbReference>
<dbReference type="SUPFAM" id="SSF82171">
    <property type="entry name" value="DPP6 N-terminal domain-like"/>
    <property type="match status" value="1"/>
</dbReference>
<accession>A0A072V731</accession>
<evidence type="ECO:0000259" key="5">
    <source>
        <dbReference type="PROSITE" id="PS50897"/>
    </source>
</evidence>
<organism evidence="6 8">
    <name type="scientific">Medicago truncatula</name>
    <name type="common">Barrel medic</name>
    <name type="synonym">Medicago tribuloides</name>
    <dbReference type="NCBI Taxonomy" id="3880"/>
    <lineage>
        <taxon>Eukaryota</taxon>
        <taxon>Viridiplantae</taxon>
        <taxon>Streptophyta</taxon>
        <taxon>Embryophyta</taxon>
        <taxon>Tracheophyta</taxon>
        <taxon>Spermatophyta</taxon>
        <taxon>Magnoliopsida</taxon>
        <taxon>eudicotyledons</taxon>
        <taxon>Gunneridae</taxon>
        <taxon>Pentapetalae</taxon>
        <taxon>rosids</taxon>
        <taxon>fabids</taxon>
        <taxon>Fabales</taxon>
        <taxon>Fabaceae</taxon>
        <taxon>Papilionoideae</taxon>
        <taxon>50 kb inversion clade</taxon>
        <taxon>NPAAA clade</taxon>
        <taxon>Hologalegina</taxon>
        <taxon>IRL clade</taxon>
        <taxon>Trifolieae</taxon>
        <taxon>Medicago</taxon>
    </lineage>
</organism>
<feature type="repeat" description="WD" evidence="3">
    <location>
        <begin position="431"/>
        <end position="474"/>
    </location>
</feature>
<dbReference type="InterPro" id="IPR048419">
    <property type="entry name" value="Topless_Znf"/>
</dbReference>
<dbReference type="Pfam" id="PF21889">
    <property type="entry name" value="TPR1-like_2nd"/>
    <property type="match status" value="1"/>
</dbReference>
<dbReference type="InterPro" id="IPR054080">
    <property type="entry name" value="TPR1-like_2nd"/>
</dbReference>
<dbReference type="InterPro" id="IPR054532">
    <property type="entry name" value="TPL_SMU1_LisH-like"/>
</dbReference>
<evidence type="ECO:0000313" key="6">
    <source>
        <dbReference type="EMBL" id="KEH37173.1"/>
    </source>
</evidence>
<sequence>MSALYKELLLLVHQYLDEEGLKQTMRMLEKESGVFFDLKYFEEKILAGEFDESEKYLSAFINITDSPSSMKMFFEIRKQKYLEALDRGDKTTAVEILVKDLKIFSTYNNDLYNKIINLITLDNFRENVELSHYRDVKSIRKTLMEELKNMIDMNLVLKKKIMLPSLSSSRLRYLVNQGLNWQHHLCKYPKENPEVTTLLIDHTCPSPQQMLLLQMPTMLPATDSVPLPPAPAWMVNGNPSSSSQSHATLAASSLPGPSNQGSISKLSLTMNAPLPPMDRQSNDRVQQLRRFLAAESVEEAGQVASTVTPQPTTRLFDEIPQTVVWELNQGSTVKTMEFHPTIHSILAVGCENGEISLWDARIKEKLIAKSFNIWNLSKCSVEFQAANPQELSVIRVAWSPDASYIGVAFAKHLIHLYSYQFPKGVHQHLEIDAHDGGVNDLAFSVPKNQLCVVTCGDDKLIKVWDLNGDKIFSFEGHVAPVCSVLPHSKRNIKFLISTSIDGKFRVWLYENESLQVECDTPGKCSTSLLYSADGTRLFSCGTTTEGDCFLAEWDDNVGVVKRIYSGFRSNSAGMVQFDTAKSRYLAVGVDNQIKFWDVDIINVLTSTDVDGGLPSLPRLTFNKEGNLLAVSTVDGGFKVLANVNGIKFLGGIESNKEPIDVKVCICHSSLSSMEDMFAIASSDENNRNSDDTNSNDVKEITLPVQCQVVTMPETVGPSNKAIRLVYTNDGDGLLALGSKGIQKLWKWKPTRLNRSGKATASVAPEHWTPKTDVFLKNDVPDNSDSAIPCLDISNNDFYAMSSCGGIVSLFNMVKFKIMAEFLPPPPAPTFLAFNPVDNNIVVIGREDAEIDIFMHSKLVEKLRGHQKHITGIVFSPRLNTMVTSDADAQLFSWCTTTWVKKKQVSIRMPGGGNAPAGDTKVQFRIDQVKLLVCHETQIAIYDASNMELIRWWLPQGGLSGAISSATYCCHGEVIYAAFTDGNIGIFSADNLILRCRISSSSYLFQTPSNSQNVYPLFITRHPQDRYQFAIGLSDGSVTIMEPKKYEAWWW</sequence>
<dbReference type="InterPro" id="IPR027728">
    <property type="entry name" value="Topless_fam"/>
</dbReference>
<dbReference type="PANTHER" id="PTHR44083:SF43">
    <property type="entry name" value="TRANSDUCIN FAMILY PROTEIN_WD-40 REPEAT PROTEIN"/>
    <property type="match status" value="1"/>
</dbReference>
<dbReference type="GO" id="GO:0006355">
    <property type="term" value="P:regulation of DNA-templated transcription"/>
    <property type="evidence" value="ECO:0000318"/>
    <property type="project" value="GO_Central"/>
</dbReference>
<feature type="region of interest" description="Disordered" evidence="4">
    <location>
        <begin position="236"/>
        <end position="263"/>
    </location>
</feature>
<dbReference type="Gene3D" id="2.130.10.10">
    <property type="entry name" value="YVTN repeat-like/Quinoprotein amine dehydrogenase"/>
    <property type="match status" value="3"/>
</dbReference>
<name>A0A072V731_MEDTR</name>
<dbReference type="PROSITE" id="PS00678">
    <property type="entry name" value="WD_REPEATS_1"/>
    <property type="match status" value="1"/>
</dbReference>
<evidence type="ECO:0000256" key="3">
    <source>
        <dbReference type="PROSITE-ProRule" id="PRU00221"/>
    </source>
</evidence>
<proteinExistence type="predicted"/>
<dbReference type="InterPro" id="IPR001680">
    <property type="entry name" value="WD40_rpt"/>
</dbReference>
<keyword evidence="2" id="KW-0677">Repeat</keyword>
<dbReference type="InterPro" id="IPR015943">
    <property type="entry name" value="WD40/YVTN_repeat-like_dom_sf"/>
</dbReference>
<dbReference type="STRING" id="3880.A0A072V731"/>
<dbReference type="Proteomes" id="UP000002051">
    <property type="component" value="Chromosome 2"/>
</dbReference>
<dbReference type="InterPro" id="IPR006595">
    <property type="entry name" value="CTLH_C"/>
</dbReference>
<feature type="domain" description="CTLH" evidence="5">
    <location>
        <begin position="34"/>
        <end position="92"/>
    </location>
</feature>
<dbReference type="EnsemblPlants" id="KEH37173">
    <property type="protein sequence ID" value="KEH37173"/>
    <property type="gene ID" value="MTR_2g435370"/>
</dbReference>
<dbReference type="Pfam" id="PF21359">
    <property type="entry name" value="zf_topless"/>
    <property type="match status" value="1"/>
</dbReference>
<keyword evidence="8" id="KW-1185">Reference proteome</keyword>
<evidence type="ECO:0000313" key="7">
    <source>
        <dbReference type="EnsemblPlants" id="KEH37173"/>
    </source>
</evidence>
<protein>
    <submittedName>
        <fullName evidence="6">Transducin family protein/WD-40 repeat protein</fullName>
    </submittedName>
</protein>
<dbReference type="PROSITE" id="PS50082">
    <property type="entry name" value="WD_REPEATS_2"/>
    <property type="match status" value="2"/>
</dbReference>
<feature type="repeat" description="WD" evidence="3">
    <location>
        <begin position="862"/>
        <end position="893"/>
    </location>
</feature>
<dbReference type="PANTHER" id="PTHR44083">
    <property type="entry name" value="TOPLESS-RELATED PROTEIN 1-RELATED"/>
    <property type="match status" value="1"/>
</dbReference>
<dbReference type="EMBL" id="CM001218">
    <property type="protein sequence ID" value="KEH37173.1"/>
    <property type="molecule type" value="Genomic_DNA"/>
</dbReference>
<reference evidence="7" key="3">
    <citation type="submission" date="2015-04" db="UniProtKB">
        <authorList>
            <consortium name="EnsemblPlants"/>
        </authorList>
    </citation>
    <scope>IDENTIFICATION</scope>
    <source>
        <strain evidence="7">cv. Jemalong A17</strain>
    </source>
</reference>
<dbReference type="SMART" id="SM00320">
    <property type="entry name" value="WD40"/>
    <property type="match status" value="7"/>
</dbReference>
<keyword evidence="1 3" id="KW-0853">WD repeat</keyword>
<dbReference type="PROSITE" id="PS50897">
    <property type="entry name" value="CTLH"/>
    <property type="match status" value="1"/>
</dbReference>
<dbReference type="Pfam" id="PF00400">
    <property type="entry name" value="WD40"/>
    <property type="match status" value="3"/>
</dbReference>
<dbReference type="InterPro" id="IPR011047">
    <property type="entry name" value="Quinoprotein_ADH-like_sf"/>
</dbReference>
<dbReference type="SMART" id="SM00667">
    <property type="entry name" value="LisH"/>
    <property type="match status" value="1"/>
</dbReference>
<gene>
    <name evidence="6" type="ordered locus">MTR_2g435370</name>
</gene>
<evidence type="ECO:0000313" key="8">
    <source>
        <dbReference type="Proteomes" id="UP000002051"/>
    </source>
</evidence>
<dbReference type="AlphaFoldDB" id="A0A072V731"/>
<dbReference type="PROSITE" id="PS50896">
    <property type="entry name" value="LISH"/>
    <property type="match status" value="1"/>
</dbReference>
<reference evidence="6 8" key="2">
    <citation type="journal article" date="2014" name="BMC Genomics">
        <title>An improved genome release (version Mt4.0) for the model legume Medicago truncatula.</title>
        <authorList>
            <person name="Tang H."/>
            <person name="Krishnakumar V."/>
            <person name="Bidwell S."/>
            <person name="Rosen B."/>
            <person name="Chan A."/>
            <person name="Zhou S."/>
            <person name="Gentzbittel L."/>
            <person name="Childs K.L."/>
            <person name="Yandell M."/>
            <person name="Gundlach H."/>
            <person name="Mayer K.F."/>
            <person name="Schwartz D.C."/>
            <person name="Town C.D."/>
        </authorList>
    </citation>
    <scope>GENOME REANNOTATION</scope>
    <source>
        <strain evidence="6">A17</strain>
        <strain evidence="7 8">cv. Jemalong A17</strain>
    </source>
</reference>
<dbReference type="Pfam" id="PF17814">
    <property type="entry name" value="LisH_TPL"/>
    <property type="match status" value="1"/>
</dbReference>
<feature type="compositionally biased region" description="Polar residues" evidence="4">
    <location>
        <begin position="237"/>
        <end position="263"/>
    </location>
</feature>
<dbReference type="InterPro" id="IPR036322">
    <property type="entry name" value="WD40_repeat_dom_sf"/>
</dbReference>
<dbReference type="SUPFAM" id="SSF50978">
    <property type="entry name" value="WD40 repeat-like"/>
    <property type="match status" value="2"/>
</dbReference>
<reference evidence="6 8" key="1">
    <citation type="journal article" date="2011" name="Nature">
        <title>The Medicago genome provides insight into the evolution of rhizobial symbioses.</title>
        <authorList>
            <person name="Young N.D."/>
            <person name="Debelle F."/>
            <person name="Oldroyd G.E."/>
            <person name="Geurts R."/>
            <person name="Cannon S.B."/>
            <person name="Udvardi M.K."/>
            <person name="Benedito V.A."/>
            <person name="Mayer K.F."/>
            <person name="Gouzy J."/>
            <person name="Schoof H."/>
            <person name="Van de Peer Y."/>
            <person name="Proost S."/>
            <person name="Cook D.R."/>
            <person name="Meyers B.C."/>
            <person name="Spannagl M."/>
            <person name="Cheung F."/>
            <person name="De Mita S."/>
            <person name="Krishnakumar V."/>
            <person name="Gundlach H."/>
            <person name="Zhou S."/>
            <person name="Mudge J."/>
            <person name="Bharti A.K."/>
            <person name="Murray J.D."/>
            <person name="Naoumkina M.A."/>
            <person name="Rosen B."/>
            <person name="Silverstein K.A."/>
            <person name="Tang H."/>
            <person name="Rombauts S."/>
            <person name="Zhao P.X."/>
            <person name="Zhou P."/>
            <person name="Barbe V."/>
            <person name="Bardou P."/>
            <person name="Bechner M."/>
            <person name="Bellec A."/>
            <person name="Berger A."/>
            <person name="Berges H."/>
            <person name="Bidwell S."/>
            <person name="Bisseling T."/>
            <person name="Choisne N."/>
            <person name="Couloux A."/>
            <person name="Denny R."/>
            <person name="Deshpande S."/>
            <person name="Dai X."/>
            <person name="Doyle J.J."/>
            <person name="Dudez A.M."/>
            <person name="Farmer A.D."/>
            <person name="Fouteau S."/>
            <person name="Franken C."/>
            <person name="Gibelin C."/>
            <person name="Gish J."/>
            <person name="Goldstein S."/>
            <person name="Gonzalez A.J."/>
            <person name="Green P.J."/>
            <person name="Hallab A."/>
            <person name="Hartog M."/>
            <person name="Hua A."/>
            <person name="Humphray S.J."/>
            <person name="Jeong D.H."/>
            <person name="Jing Y."/>
            <person name="Jocker A."/>
            <person name="Kenton S.M."/>
            <person name="Kim D.J."/>
            <person name="Klee K."/>
            <person name="Lai H."/>
            <person name="Lang C."/>
            <person name="Lin S."/>
            <person name="Macmil S.L."/>
            <person name="Magdelenat G."/>
            <person name="Matthews L."/>
            <person name="McCorrison J."/>
            <person name="Monaghan E.L."/>
            <person name="Mun J.H."/>
            <person name="Najar F.Z."/>
            <person name="Nicholson C."/>
            <person name="Noirot C."/>
            <person name="O'Bleness M."/>
            <person name="Paule C.R."/>
            <person name="Poulain J."/>
            <person name="Prion F."/>
            <person name="Qin B."/>
            <person name="Qu C."/>
            <person name="Retzel E.F."/>
            <person name="Riddle C."/>
            <person name="Sallet E."/>
            <person name="Samain S."/>
            <person name="Samson N."/>
            <person name="Sanders I."/>
            <person name="Saurat O."/>
            <person name="Scarpelli C."/>
            <person name="Schiex T."/>
            <person name="Segurens B."/>
            <person name="Severin A.J."/>
            <person name="Sherrier D.J."/>
            <person name="Shi R."/>
            <person name="Sims S."/>
            <person name="Singer S.R."/>
            <person name="Sinharoy S."/>
            <person name="Sterck L."/>
            <person name="Viollet A."/>
            <person name="Wang B.B."/>
            <person name="Wang K."/>
            <person name="Wang M."/>
            <person name="Wang X."/>
            <person name="Warfsmann J."/>
            <person name="Weissenbach J."/>
            <person name="White D.D."/>
            <person name="White J.D."/>
            <person name="Wiley G.B."/>
            <person name="Wincker P."/>
            <person name="Xing Y."/>
            <person name="Yang L."/>
            <person name="Yao Z."/>
            <person name="Ying F."/>
            <person name="Zhai J."/>
            <person name="Zhou L."/>
            <person name="Zuber A."/>
            <person name="Denarie J."/>
            <person name="Dixon R.A."/>
            <person name="May G.D."/>
            <person name="Schwartz D.C."/>
            <person name="Rogers J."/>
            <person name="Quetier F."/>
            <person name="Town C.D."/>
            <person name="Roe B.A."/>
        </authorList>
    </citation>
    <scope>NUCLEOTIDE SEQUENCE [LARGE SCALE GENOMIC DNA]</scope>
    <source>
        <strain evidence="6">A17</strain>
        <strain evidence="7 8">cv. Jemalong A17</strain>
    </source>
</reference>
<dbReference type="SMART" id="SM00668">
    <property type="entry name" value="CTLH"/>
    <property type="match status" value="1"/>
</dbReference>